<keyword evidence="2" id="KW-1185">Reference proteome</keyword>
<comment type="caution">
    <text evidence="1">The sequence shown here is derived from an EMBL/GenBank/DDBJ whole genome shotgun (WGS) entry which is preliminary data.</text>
</comment>
<name>A0A8T1RMA6_CARIL</name>
<dbReference type="EMBL" id="CM031809">
    <property type="protein sequence ID" value="KAG6668510.1"/>
    <property type="molecule type" value="Genomic_DNA"/>
</dbReference>
<evidence type="ECO:0000313" key="1">
    <source>
        <dbReference type="EMBL" id="KAG6668510.1"/>
    </source>
</evidence>
<reference evidence="1" key="1">
    <citation type="submission" date="2020-12" db="EMBL/GenBank/DDBJ databases">
        <title>WGS assembly of Carya illinoinensis cv. Pawnee.</title>
        <authorList>
            <person name="Platts A."/>
            <person name="Shu S."/>
            <person name="Wright S."/>
            <person name="Barry K."/>
            <person name="Edger P."/>
            <person name="Pires J.C."/>
            <person name="Schmutz J."/>
        </authorList>
    </citation>
    <scope>NUCLEOTIDE SEQUENCE</scope>
    <source>
        <tissue evidence="1">Leaf</tissue>
    </source>
</reference>
<evidence type="ECO:0000313" key="2">
    <source>
        <dbReference type="Proteomes" id="UP000811609"/>
    </source>
</evidence>
<accession>A0A8T1RMA6</accession>
<proteinExistence type="predicted"/>
<organism evidence="1 2">
    <name type="scientific">Carya illinoinensis</name>
    <name type="common">Pecan</name>
    <dbReference type="NCBI Taxonomy" id="32201"/>
    <lineage>
        <taxon>Eukaryota</taxon>
        <taxon>Viridiplantae</taxon>
        <taxon>Streptophyta</taxon>
        <taxon>Embryophyta</taxon>
        <taxon>Tracheophyta</taxon>
        <taxon>Spermatophyta</taxon>
        <taxon>Magnoliopsida</taxon>
        <taxon>eudicotyledons</taxon>
        <taxon>Gunneridae</taxon>
        <taxon>Pentapetalae</taxon>
        <taxon>rosids</taxon>
        <taxon>fabids</taxon>
        <taxon>Fagales</taxon>
        <taxon>Juglandaceae</taxon>
        <taxon>Carya</taxon>
    </lineage>
</organism>
<sequence length="120" mass="12990">MWCKMSIPDGLSALIRRYSSPPSTASYIAAKSMAGTVRVPSMSKTMPLRRTLGVEVAMVVVRLAIGNGSFGCKKRRDLDKDDMGIGDFKSEQIRVAFSGSEYGVQGVEVGFGFEFEGQLA</sequence>
<protein>
    <submittedName>
        <fullName evidence="1">Uncharacterized protein</fullName>
    </submittedName>
</protein>
<dbReference type="Proteomes" id="UP000811609">
    <property type="component" value="Chromosome 1"/>
</dbReference>
<dbReference type="AlphaFoldDB" id="A0A8T1RMA6"/>
<gene>
    <name evidence="1" type="ORF">CIPAW_01G175700</name>
</gene>